<dbReference type="EMBL" id="WJQU01000002">
    <property type="protein sequence ID" value="KAJ6640532.1"/>
    <property type="molecule type" value="Genomic_DNA"/>
</dbReference>
<dbReference type="AlphaFoldDB" id="A0A9Q0N075"/>
<sequence>MTHADDETFEETFEDQNGFTCEPSEETILDADKEEESTTKRTKEKEEAIHTTATHTATYSLQLNCRISLPSENQELQTENYQLYHHQKIKSYKQKIINYIIICSIAQRDVCTIDYYNKAVTVHNFKTNCNNKELLNMFSNLKAGSFPPNSRFKGHILACPSGPCGMLEAMIESVWSGKTVKYKGGFPPNDHGVVKNNMLGRFSMFEASIYRTIAPIDGKESFAIDYVNDFFLFFLMDFVRKVQKNLYLGIATLRPFFKHPIMFFILEII</sequence>
<reference evidence="2" key="1">
    <citation type="submission" date="2022-07" db="EMBL/GenBank/DDBJ databases">
        <authorList>
            <person name="Trinca V."/>
            <person name="Uliana J.V.C."/>
            <person name="Torres T.T."/>
            <person name="Ward R.J."/>
            <person name="Monesi N."/>
        </authorList>
    </citation>
    <scope>NUCLEOTIDE SEQUENCE</scope>
    <source>
        <strain evidence="2">HSMRA1968</strain>
        <tissue evidence="2">Whole embryos</tissue>
    </source>
</reference>
<organism evidence="2 3">
    <name type="scientific">Pseudolycoriella hygida</name>
    <dbReference type="NCBI Taxonomy" id="35572"/>
    <lineage>
        <taxon>Eukaryota</taxon>
        <taxon>Metazoa</taxon>
        <taxon>Ecdysozoa</taxon>
        <taxon>Arthropoda</taxon>
        <taxon>Hexapoda</taxon>
        <taxon>Insecta</taxon>
        <taxon>Pterygota</taxon>
        <taxon>Neoptera</taxon>
        <taxon>Endopterygota</taxon>
        <taxon>Diptera</taxon>
        <taxon>Nematocera</taxon>
        <taxon>Sciaroidea</taxon>
        <taxon>Sciaridae</taxon>
        <taxon>Pseudolycoriella</taxon>
    </lineage>
</organism>
<name>A0A9Q0N075_9DIPT</name>
<feature type="region of interest" description="Disordered" evidence="1">
    <location>
        <begin position="1"/>
        <end position="42"/>
    </location>
</feature>
<accession>A0A9Q0N075</accession>
<evidence type="ECO:0000313" key="3">
    <source>
        <dbReference type="Proteomes" id="UP001151699"/>
    </source>
</evidence>
<comment type="caution">
    <text evidence="2">The sequence shown here is derived from an EMBL/GenBank/DDBJ whole genome shotgun (WGS) entry which is preliminary data.</text>
</comment>
<protein>
    <submittedName>
        <fullName evidence="2">Uncharacterized protein</fullName>
    </submittedName>
</protein>
<dbReference type="Proteomes" id="UP001151699">
    <property type="component" value="Chromosome B"/>
</dbReference>
<gene>
    <name evidence="2" type="ORF">Bhyg_05461</name>
</gene>
<feature type="compositionally biased region" description="Acidic residues" evidence="1">
    <location>
        <begin position="23"/>
        <end position="35"/>
    </location>
</feature>
<evidence type="ECO:0000256" key="1">
    <source>
        <dbReference type="SAM" id="MobiDB-lite"/>
    </source>
</evidence>
<dbReference type="OrthoDB" id="10398113at2759"/>
<proteinExistence type="predicted"/>
<keyword evidence="3" id="KW-1185">Reference proteome</keyword>
<evidence type="ECO:0000313" key="2">
    <source>
        <dbReference type="EMBL" id="KAJ6640532.1"/>
    </source>
</evidence>